<sequence>MKNRITSIYKQADRFAEITKTFIRTGNIARAKKCLAIAEKLFNEGNQQTKSVIANTYVFSVTTFMELRNCKIANLFPQSLKKEYINQITASGV</sequence>
<comment type="caution">
    <text evidence="2">The sequence shown here is derived from an EMBL/GenBank/DDBJ whole genome shotgun (WGS) entry which is preliminary data.</text>
</comment>
<feature type="domain" description="DUF7674" evidence="1">
    <location>
        <begin position="7"/>
        <end position="88"/>
    </location>
</feature>
<evidence type="ECO:0000259" key="1">
    <source>
        <dbReference type="Pfam" id="PF24722"/>
    </source>
</evidence>
<dbReference type="AlphaFoldDB" id="A0A7Y9C5W4"/>
<organism evidence="2 3">
    <name type="scientific">Flavobacterium agri</name>
    <dbReference type="NCBI Taxonomy" id="2743471"/>
    <lineage>
        <taxon>Bacteria</taxon>
        <taxon>Pseudomonadati</taxon>
        <taxon>Bacteroidota</taxon>
        <taxon>Flavobacteriia</taxon>
        <taxon>Flavobacteriales</taxon>
        <taxon>Flavobacteriaceae</taxon>
        <taxon>Flavobacterium</taxon>
    </lineage>
</organism>
<dbReference type="Pfam" id="PF24722">
    <property type="entry name" value="DUF7674"/>
    <property type="match status" value="1"/>
</dbReference>
<gene>
    <name evidence="2" type="ORF">HZF10_01700</name>
</gene>
<keyword evidence="3" id="KW-1185">Reference proteome</keyword>
<reference evidence="2 3" key="1">
    <citation type="submission" date="2020-07" db="EMBL/GenBank/DDBJ databases">
        <authorList>
            <person name="Sun Q."/>
        </authorList>
    </citation>
    <scope>NUCLEOTIDE SEQUENCE [LARGE SCALE GENOMIC DNA]</scope>
    <source>
        <strain evidence="2 3">MAH-1</strain>
    </source>
</reference>
<evidence type="ECO:0000313" key="3">
    <source>
        <dbReference type="Proteomes" id="UP000535020"/>
    </source>
</evidence>
<protein>
    <recommendedName>
        <fullName evidence="1">DUF7674 domain-containing protein</fullName>
    </recommendedName>
</protein>
<evidence type="ECO:0000313" key="2">
    <source>
        <dbReference type="EMBL" id="NYA69617.1"/>
    </source>
</evidence>
<proteinExistence type="predicted"/>
<name>A0A7Y9C5W4_9FLAO</name>
<dbReference type="Proteomes" id="UP000535020">
    <property type="component" value="Unassembled WGS sequence"/>
</dbReference>
<dbReference type="InterPro" id="IPR056091">
    <property type="entry name" value="DUF7674"/>
</dbReference>
<dbReference type="RefSeq" id="WP_176004443.1">
    <property type="nucleotide sequence ID" value="NZ_JABWMI010000003.1"/>
</dbReference>
<accession>A0A7Y9C5W4</accession>
<dbReference type="EMBL" id="JACBJI010000001">
    <property type="protein sequence ID" value="NYA69617.1"/>
    <property type="molecule type" value="Genomic_DNA"/>
</dbReference>